<dbReference type="SUPFAM" id="SSF47413">
    <property type="entry name" value="lambda repressor-like DNA-binding domains"/>
    <property type="match status" value="1"/>
</dbReference>
<dbReference type="InterPro" id="IPR028082">
    <property type="entry name" value="Peripla_BP_I"/>
</dbReference>
<dbReference type="PANTHER" id="PTHR30146:SF109">
    <property type="entry name" value="HTH-TYPE TRANSCRIPTIONAL REGULATOR GALS"/>
    <property type="match status" value="1"/>
</dbReference>
<dbReference type="CDD" id="cd01392">
    <property type="entry name" value="HTH_LacI"/>
    <property type="match status" value="1"/>
</dbReference>
<dbReference type="InterPro" id="IPR000843">
    <property type="entry name" value="HTH_LacI"/>
</dbReference>
<evidence type="ECO:0000313" key="6">
    <source>
        <dbReference type="Proteomes" id="UP000029995"/>
    </source>
</evidence>
<dbReference type="GO" id="GO:0003700">
    <property type="term" value="F:DNA-binding transcription factor activity"/>
    <property type="evidence" value="ECO:0007669"/>
    <property type="project" value="TreeGrafter"/>
</dbReference>
<dbReference type="Gene3D" id="1.10.260.40">
    <property type="entry name" value="lambda repressor-like DNA-binding domains"/>
    <property type="match status" value="1"/>
</dbReference>
<gene>
    <name evidence="5" type="ORF">P409_07365</name>
</gene>
<evidence type="ECO:0000313" key="5">
    <source>
        <dbReference type="EMBL" id="KGM34949.1"/>
    </source>
</evidence>
<dbReference type="Gene3D" id="3.40.50.2300">
    <property type="match status" value="2"/>
</dbReference>
<comment type="caution">
    <text evidence="5">The sequence shown here is derived from an EMBL/GenBank/DDBJ whole genome shotgun (WGS) entry which is preliminary data.</text>
</comment>
<protein>
    <recommendedName>
        <fullName evidence="4">HTH lacI-type domain-containing protein</fullName>
    </recommendedName>
</protein>
<keyword evidence="2" id="KW-0238">DNA-binding</keyword>
<keyword evidence="3" id="KW-0804">Transcription</keyword>
<name>A0A0A0DA07_9PROT</name>
<organism evidence="5 6">
    <name type="scientific">Inquilinus limosus MP06</name>
    <dbReference type="NCBI Taxonomy" id="1398085"/>
    <lineage>
        <taxon>Bacteria</taxon>
        <taxon>Pseudomonadati</taxon>
        <taxon>Pseudomonadota</taxon>
        <taxon>Alphaproteobacteria</taxon>
        <taxon>Rhodospirillales</taxon>
        <taxon>Rhodospirillaceae</taxon>
        <taxon>Inquilinus</taxon>
    </lineage>
</organism>
<evidence type="ECO:0000259" key="4">
    <source>
        <dbReference type="PROSITE" id="PS50932"/>
    </source>
</evidence>
<dbReference type="InterPro" id="IPR046335">
    <property type="entry name" value="LacI/GalR-like_sensor"/>
</dbReference>
<dbReference type="PROSITE" id="PS50932">
    <property type="entry name" value="HTH_LACI_2"/>
    <property type="match status" value="1"/>
</dbReference>
<dbReference type="SMART" id="SM00354">
    <property type="entry name" value="HTH_LACI"/>
    <property type="match status" value="1"/>
</dbReference>
<evidence type="ECO:0000256" key="1">
    <source>
        <dbReference type="ARBA" id="ARBA00023015"/>
    </source>
</evidence>
<dbReference type="OrthoDB" id="7170131at2"/>
<dbReference type="PANTHER" id="PTHR30146">
    <property type="entry name" value="LACI-RELATED TRANSCRIPTIONAL REPRESSOR"/>
    <property type="match status" value="1"/>
</dbReference>
<proteinExistence type="predicted"/>
<dbReference type="InterPro" id="IPR010982">
    <property type="entry name" value="Lambda_DNA-bd_dom_sf"/>
</dbReference>
<dbReference type="Proteomes" id="UP000029995">
    <property type="component" value="Unassembled WGS sequence"/>
</dbReference>
<feature type="domain" description="HTH lacI-type" evidence="4">
    <location>
        <begin position="6"/>
        <end position="62"/>
    </location>
</feature>
<dbReference type="SUPFAM" id="SSF53822">
    <property type="entry name" value="Periplasmic binding protein-like I"/>
    <property type="match status" value="1"/>
</dbReference>
<sequence length="348" mass="37444">MERRKVTSHDVARRAGVSRATVSMVLNRSDAVVISAETRQRVLEAAAALGYRPNSAARMLVRGDTETIGLVVTDPQVLAVDGFVPQLLYGISQATQESGYRILLEGVEPGAGPHAYAELVEGRRIDGLIVLNPPTDAPQIHALIDQGFPLVLLGSVRHPREHACNFSTRRAIRRSMDHLVGLGHRAIAHIGFSPPGFVATDARLNSYRESLRAHGIEPDDRLVAYGAFSAESGHRAMRELLDRSGPCPTAVLAGNDTIALGALAALTDAGLSVPDDIALVGFDDLPFAALLRPALTTVRNPGVEQGRQAAQLLIRLLKGETVDQRRIALPTELVVRDSCGARRREIRG</sequence>
<evidence type="ECO:0000256" key="2">
    <source>
        <dbReference type="ARBA" id="ARBA00023125"/>
    </source>
</evidence>
<dbReference type="AlphaFoldDB" id="A0A0A0DA07"/>
<evidence type="ECO:0000256" key="3">
    <source>
        <dbReference type="ARBA" id="ARBA00023163"/>
    </source>
</evidence>
<dbReference type="GO" id="GO:0000976">
    <property type="term" value="F:transcription cis-regulatory region binding"/>
    <property type="evidence" value="ECO:0007669"/>
    <property type="project" value="TreeGrafter"/>
</dbReference>
<accession>A0A0A0DA07</accession>
<dbReference type="Pfam" id="PF00356">
    <property type="entry name" value="LacI"/>
    <property type="match status" value="1"/>
</dbReference>
<reference evidence="5 6" key="1">
    <citation type="submission" date="2014-01" db="EMBL/GenBank/DDBJ databases">
        <title>Genome sequence determination for a cystic fibrosis isolate, Inquilinus limosus.</title>
        <authorList>
            <person name="Pino M."/>
            <person name="Di Conza J."/>
            <person name="Gutkind G."/>
        </authorList>
    </citation>
    <scope>NUCLEOTIDE SEQUENCE [LARGE SCALE GENOMIC DNA]</scope>
    <source>
        <strain evidence="5 6">MP06</strain>
    </source>
</reference>
<dbReference type="Pfam" id="PF13377">
    <property type="entry name" value="Peripla_BP_3"/>
    <property type="match status" value="1"/>
</dbReference>
<dbReference type="RefSeq" id="WP_034833712.1">
    <property type="nucleotide sequence ID" value="NZ_JANX01000058.1"/>
</dbReference>
<dbReference type="CDD" id="cd06267">
    <property type="entry name" value="PBP1_LacI_sugar_binding-like"/>
    <property type="match status" value="1"/>
</dbReference>
<keyword evidence="1" id="KW-0805">Transcription regulation</keyword>
<dbReference type="EMBL" id="JANX01000058">
    <property type="protein sequence ID" value="KGM34949.1"/>
    <property type="molecule type" value="Genomic_DNA"/>
</dbReference>